<sequence>MSKLLDYINPYFYVIQARNILYEKGIIKNFKISVPVISVGNLSLGGSGKTSLVRYLCENLSSHCNMAVLSRGYKRKSKGTVIVMEKGKLKTDWVRAGDEPYLLGKIFEKRDIKIDIVVDENRKRGAEIALKELRANLILLDDGFQHLKLKRNLDLVLLKKEDLEDTLFPFGRLREPLSSLKRADAIILTYQDYKPFDFSYKEKPVFKLYRKNWKILNKNLEEVHHFENKEFIAFCGLADNKQFFDTLEKLGLKIKKRISFPDHYHYKNFKLDPKENYITTLKDGIKFDFKENLYFLDFEIEVKGLIEFILKFLKM</sequence>
<comment type="function">
    <text evidence="1 13">Transfers the gamma-phosphate of ATP to the 4'-position of a tetraacyldisaccharide 1-phosphate intermediate (termed DS-1-P) to form tetraacyldisaccharide 1,4'-bis-phosphate (lipid IVA).</text>
</comment>
<keyword evidence="8 13" id="KW-0547">Nucleotide-binding</keyword>
<comment type="caution">
    <text evidence="14">The sequence shown here is derived from an EMBL/GenBank/DDBJ whole genome shotgun (WGS) entry which is preliminary data.</text>
</comment>
<evidence type="ECO:0000256" key="2">
    <source>
        <dbReference type="ARBA" id="ARBA00004870"/>
    </source>
</evidence>
<evidence type="ECO:0000256" key="10">
    <source>
        <dbReference type="ARBA" id="ARBA00022840"/>
    </source>
</evidence>
<dbReference type="EC" id="2.7.1.130" evidence="3 13"/>
<keyword evidence="9 13" id="KW-0418">Kinase</keyword>
<dbReference type="UniPathway" id="UPA00359">
    <property type="reaction ID" value="UER00482"/>
</dbReference>
<dbReference type="GO" id="GO:0005886">
    <property type="term" value="C:plasma membrane"/>
    <property type="evidence" value="ECO:0007669"/>
    <property type="project" value="TreeGrafter"/>
</dbReference>
<proteinExistence type="inferred from homology"/>
<comment type="pathway">
    <text evidence="2 13">Glycolipid biosynthesis; lipid IV(A) biosynthesis; lipid IV(A) from (3R)-3-hydroxytetradecanoyl-[acyl-carrier-protein] and UDP-N-acetyl-alpha-D-glucosamine: step 6/6.</text>
</comment>
<dbReference type="GO" id="GO:0005524">
    <property type="term" value="F:ATP binding"/>
    <property type="evidence" value="ECO:0007669"/>
    <property type="project" value="UniProtKB-UniRule"/>
</dbReference>
<keyword evidence="7 13" id="KW-0808">Transferase</keyword>
<evidence type="ECO:0000256" key="5">
    <source>
        <dbReference type="ARBA" id="ARBA00022516"/>
    </source>
</evidence>
<evidence type="ECO:0000256" key="1">
    <source>
        <dbReference type="ARBA" id="ARBA00002274"/>
    </source>
</evidence>
<dbReference type="Proteomes" id="UP000235460">
    <property type="component" value="Unassembled WGS sequence"/>
</dbReference>
<dbReference type="PANTHER" id="PTHR42724">
    <property type="entry name" value="TETRAACYLDISACCHARIDE 4'-KINASE"/>
    <property type="match status" value="1"/>
</dbReference>
<dbReference type="AlphaFoldDB" id="A0A2N7PMB4"/>
<evidence type="ECO:0000256" key="9">
    <source>
        <dbReference type="ARBA" id="ARBA00022777"/>
    </source>
</evidence>
<evidence type="ECO:0000256" key="3">
    <source>
        <dbReference type="ARBA" id="ARBA00012071"/>
    </source>
</evidence>
<dbReference type="SUPFAM" id="SSF52540">
    <property type="entry name" value="P-loop containing nucleoside triphosphate hydrolases"/>
    <property type="match status" value="1"/>
</dbReference>
<dbReference type="InterPro" id="IPR027417">
    <property type="entry name" value="P-loop_NTPase"/>
</dbReference>
<dbReference type="EMBL" id="PNIK01000089">
    <property type="protein sequence ID" value="PMP65867.1"/>
    <property type="molecule type" value="Genomic_DNA"/>
</dbReference>
<evidence type="ECO:0000313" key="15">
    <source>
        <dbReference type="Proteomes" id="UP000235460"/>
    </source>
</evidence>
<keyword evidence="11 13" id="KW-0443">Lipid metabolism</keyword>
<dbReference type="GO" id="GO:0009244">
    <property type="term" value="P:lipopolysaccharide core region biosynthetic process"/>
    <property type="evidence" value="ECO:0007669"/>
    <property type="project" value="TreeGrafter"/>
</dbReference>
<dbReference type="Pfam" id="PF02606">
    <property type="entry name" value="LpxK"/>
    <property type="match status" value="1"/>
</dbReference>
<dbReference type="GO" id="GO:0009029">
    <property type="term" value="F:lipid-A 4'-kinase activity"/>
    <property type="evidence" value="ECO:0007669"/>
    <property type="project" value="UniProtKB-UniRule"/>
</dbReference>
<keyword evidence="10 13" id="KW-0067">ATP-binding</keyword>
<comment type="similarity">
    <text evidence="13">Belongs to the LpxK family.</text>
</comment>
<organism evidence="14 15">
    <name type="scientific">Thermodesulfobacterium geofontis</name>
    <dbReference type="NCBI Taxonomy" id="1295609"/>
    <lineage>
        <taxon>Bacteria</taxon>
        <taxon>Pseudomonadati</taxon>
        <taxon>Thermodesulfobacteriota</taxon>
        <taxon>Thermodesulfobacteria</taxon>
        <taxon>Thermodesulfobacteriales</taxon>
        <taxon>Thermodesulfobacteriaceae</taxon>
        <taxon>Thermodesulfobacterium</taxon>
    </lineage>
</organism>
<keyword evidence="6 13" id="KW-0441">Lipid A biosynthesis</keyword>
<gene>
    <name evidence="13 14" type="primary">lpxK</name>
    <name evidence="14" type="ORF">C0190_06225</name>
</gene>
<dbReference type="InterPro" id="IPR003758">
    <property type="entry name" value="LpxK"/>
</dbReference>
<dbReference type="NCBIfam" id="TIGR00682">
    <property type="entry name" value="lpxK"/>
    <property type="match status" value="1"/>
</dbReference>
<protein>
    <recommendedName>
        <fullName evidence="4 13">Tetraacyldisaccharide 4'-kinase</fullName>
        <ecNumber evidence="3 13">2.7.1.130</ecNumber>
    </recommendedName>
    <alternativeName>
        <fullName evidence="12 13">Lipid A 4'-kinase</fullName>
    </alternativeName>
</protein>
<dbReference type="PANTHER" id="PTHR42724:SF1">
    <property type="entry name" value="TETRAACYLDISACCHARIDE 4'-KINASE, MITOCHONDRIAL-RELATED"/>
    <property type="match status" value="1"/>
</dbReference>
<evidence type="ECO:0000256" key="13">
    <source>
        <dbReference type="HAMAP-Rule" id="MF_00409"/>
    </source>
</evidence>
<reference evidence="14 15" key="1">
    <citation type="submission" date="2018-01" db="EMBL/GenBank/DDBJ databases">
        <title>Metagenomic assembled genomes from two thermal pools in the Uzon Caldera, Kamchatka, Russia.</title>
        <authorList>
            <person name="Wilkins L."/>
            <person name="Ettinger C."/>
        </authorList>
    </citation>
    <scope>NUCLEOTIDE SEQUENCE [LARGE SCALE GENOMIC DNA]</scope>
    <source>
        <strain evidence="14">ZAV-08</strain>
    </source>
</reference>
<feature type="binding site" evidence="13">
    <location>
        <begin position="43"/>
        <end position="50"/>
    </location>
    <ligand>
        <name>ATP</name>
        <dbReference type="ChEBI" id="CHEBI:30616"/>
    </ligand>
</feature>
<dbReference type="HAMAP" id="MF_00409">
    <property type="entry name" value="LpxK"/>
    <property type="match status" value="1"/>
</dbReference>
<evidence type="ECO:0000313" key="14">
    <source>
        <dbReference type="EMBL" id="PMP65867.1"/>
    </source>
</evidence>
<evidence type="ECO:0000256" key="6">
    <source>
        <dbReference type="ARBA" id="ARBA00022556"/>
    </source>
</evidence>
<evidence type="ECO:0000256" key="8">
    <source>
        <dbReference type="ARBA" id="ARBA00022741"/>
    </source>
</evidence>
<evidence type="ECO:0000256" key="12">
    <source>
        <dbReference type="ARBA" id="ARBA00029757"/>
    </source>
</evidence>
<accession>A0A2N7PMB4</accession>
<evidence type="ECO:0000256" key="11">
    <source>
        <dbReference type="ARBA" id="ARBA00023098"/>
    </source>
</evidence>
<evidence type="ECO:0000256" key="4">
    <source>
        <dbReference type="ARBA" id="ARBA00016436"/>
    </source>
</evidence>
<name>A0A2N7PMB4_9BACT</name>
<keyword evidence="5 13" id="KW-0444">Lipid biosynthesis</keyword>
<comment type="catalytic activity">
    <reaction evidence="13">
        <text>a lipid A disaccharide + ATP = a lipid IVA + ADP + H(+)</text>
        <dbReference type="Rhea" id="RHEA:67840"/>
        <dbReference type="ChEBI" id="CHEBI:15378"/>
        <dbReference type="ChEBI" id="CHEBI:30616"/>
        <dbReference type="ChEBI" id="CHEBI:176343"/>
        <dbReference type="ChEBI" id="CHEBI:176425"/>
        <dbReference type="ChEBI" id="CHEBI:456216"/>
        <dbReference type="EC" id="2.7.1.130"/>
    </reaction>
</comment>
<evidence type="ECO:0000256" key="7">
    <source>
        <dbReference type="ARBA" id="ARBA00022679"/>
    </source>
</evidence>
<dbReference type="GO" id="GO:0009245">
    <property type="term" value="P:lipid A biosynthetic process"/>
    <property type="evidence" value="ECO:0007669"/>
    <property type="project" value="UniProtKB-UniRule"/>
</dbReference>